<evidence type="ECO:0000256" key="5">
    <source>
        <dbReference type="ARBA" id="ARBA00022741"/>
    </source>
</evidence>
<evidence type="ECO:0000256" key="3">
    <source>
        <dbReference type="ARBA" id="ARBA00020256"/>
    </source>
</evidence>
<gene>
    <name evidence="12" type="ORF">BB559_004751</name>
</gene>
<evidence type="ECO:0000256" key="7">
    <source>
        <dbReference type="ARBA" id="ARBA00022989"/>
    </source>
</evidence>
<keyword evidence="4 11" id="KW-0812">Transmembrane</keyword>
<dbReference type="AlphaFoldDB" id="A0A2T9YCS8"/>
<dbReference type="GO" id="GO:0003924">
    <property type="term" value="F:GTPase activity"/>
    <property type="evidence" value="ECO:0007669"/>
    <property type="project" value="TreeGrafter"/>
</dbReference>
<evidence type="ECO:0000256" key="6">
    <source>
        <dbReference type="ARBA" id="ARBA00022824"/>
    </source>
</evidence>
<protein>
    <recommendedName>
        <fullName evidence="3">Signal recognition particle receptor subunit beta</fullName>
    </recommendedName>
</protein>
<comment type="similarity">
    <text evidence="2">Belongs to the SRP receptor beta subunit family.</text>
</comment>
<dbReference type="GO" id="GO:0006886">
    <property type="term" value="P:intracellular protein transport"/>
    <property type="evidence" value="ECO:0007669"/>
    <property type="project" value="TreeGrafter"/>
</dbReference>
<keyword evidence="5" id="KW-0547">Nucleotide-binding</keyword>
<evidence type="ECO:0000256" key="10">
    <source>
        <dbReference type="ARBA" id="ARBA00023170"/>
    </source>
</evidence>
<evidence type="ECO:0000313" key="13">
    <source>
        <dbReference type="Proteomes" id="UP000245699"/>
    </source>
</evidence>
<dbReference type="PANTHER" id="PTHR45909">
    <property type="entry name" value="ADP-RIBOSYLATION FACTOR-RELATED PROTEIN 1"/>
    <property type="match status" value="1"/>
</dbReference>
<keyword evidence="10" id="KW-0675">Receptor</keyword>
<dbReference type="GO" id="GO:0043001">
    <property type="term" value="P:Golgi to plasma membrane protein transport"/>
    <property type="evidence" value="ECO:0007669"/>
    <property type="project" value="TreeGrafter"/>
</dbReference>
<organism evidence="12 13">
    <name type="scientific">Furculomyces boomerangus</name>
    <dbReference type="NCBI Taxonomy" id="61424"/>
    <lineage>
        <taxon>Eukaryota</taxon>
        <taxon>Fungi</taxon>
        <taxon>Fungi incertae sedis</taxon>
        <taxon>Zoopagomycota</taxon>
        <taxon>Kickxellomycotina</taxon>
        <taxon>Harpellomycetes</taxon>
        <taxon>Harpellales</taxon>
        <taxon>Harpellaceae</taxon>
        <taxon>Furculomyces</taxon>
    </lineage>
</organism>
<dbReference type="SUPFAM" id="SSF52540">
    <property type="entry name" value="P-loop containing nucleoside triphosphate hydrolases"/>
    <property type="match status" value="1"/>
</dbReference>
<comment type="caution">
    <text evidence="12">The sequence shown here is derived from an EMBL/GenBank/DDBJ whole genome shotgun (WGS) entry which is preliminary data.</text>
</comment>
<name>A0A2T9YCS8_9FUNG</name>
<keyword evidence="9 11" id="KW-0472">Membrane</keyword>
<keyword evidence="8" id="KW-0342">GTP-binding</keyword>
<keyword evidence="7 11" id="KW-1133">Transmembrane helix</keyword>
<evidence type="ECO:0000256" key="1">
    <source>
        <dbReference type="ARBA" id="ARBA00004389"/>
    </source>
</evidence>
<evidence type="ECO:0000256" key="4">
    <source>
        <dbReference type="ARBA" id="ARBA00022692"/>
    </source>
</evidence>
<feature type="transmembrane region" description="Helical" evidence="11">
    <location>
        <begin position="6"/>
        <end position="24"/>
    </location>
</feature>
<keyword evidence="13" id="KW-1185">Reference proteome</keyword>
<accession>A0A2T9YCS8</accession>
<dbReference type="GO" id="GO:0005525">
    <property type="term" value="F:GTP binding"/>
    <property type="evidence" value="ECO:0007669"/>
    <property type="project" value="UniProtKB-KW"/>
</dbReference>
<dbReference type="GO" id="GO:0034067">
    <property type="term" value="P:protein localization to Golgi apparatus"/>
    <property type="evidence" value="ECO:0007669"/>
    <property type="project" value="TreeGrafter"/>
</dbReference>
<evidence type="ECO:0000256" key="11">
    <source>
        <dbReference type="SAM" id="Phobius"/>
    </source>
</evidence>
<sequence length="252" mass="29000">MNYFEIFIWVLSFAIVAFLLFTVLNHRVDLSFVFGGAGKKKNGILILGLPDSGKTTIWAWFRYTLVLPTQTSMKVNEEEIPVHLMDKTVNVFLTDIPGNIKLRHQFIQYLPICKGIMFVVDSSKIDENYQEVSEYLYDVLTSTQVFEQKIPIAIICNKRDDEKSIKGTEIKLKIEDELNHLRSTRTLALDSHDDNGSYKDDIYLGIQDEKFEFLHIPNQVAFIETSFQSSLDKSPVLIGHSELSSWVIDRLE</sequence>
<dbReference type="Proteomes" id="UP000245699">
    <property type="component" value="Unassembled WGS sequence"/>
</dbReference>
<comment type="subcellular location">
    <subcellularLocation>
        <location evidence="1">Endoplasmic reticulum membrane</location>
        <topology evidence="1">Single-pass membrane protein</topology>
    </subcellularLocation>
</comment>
<dbReference type="Pfam" id="PF09439">
    <property type="entry name" value="SRPRB"/>
    <property type="match status" value="1"/>
</dbReference>
<evidence type="ECO:0000256" key="8">
    <source>
        <dbReference type="ARBA" id="ARBA00023134"/>
    </source>
</evidence>
<dbReference type="GO" id="GO:0005794">
    <property type="term" value="C:Golgi apparatus"/>
    <property type="evidence" value="ECO:0007669"/>
    <property type="project" value="TreeGrafter"/>
</dbReference>
<dbReference type="STRING" id="61424.A0A2T9YCS8"/>
<reference evidence="12 13" key="1">
    <citation type="journal article" date="2018" name="MBio">
        <title>Comparative Genomics Reveals the Core Gene Toolbox for the Fungus-Insect Symbiosis.</title>
        <authorList>
            <person name="Wang Y."/>
            <person name="Stata M."/>
            <person name="Wang W."/>
            <person name="Stajich J.E."/>
            <person name="White M.M."/>
            <person name="Moncalvo J.M."/>
        </authorList>
    </citation>
    <scope>NUCLEOTIDE SEQUENCE [LARGE SCALE GENOMIC DNA]</scope>
    <source>
        <strain evidence="12 13">AUS-77-4</strain>
    </source>
</reference>
<evidence type="ECO:0000313" key="12">
    <source>
        <dbReference type="EMBL" id="PVU90157.1"/>
    </source>
</evidence>
<proteinExistence type="inferred from homology"/>
<evidence type="ECO:0000256" key="2">
    <source>
        <dbReference type="ARBA" id="ARBA00005619"/>
    </source>
</evidence>
<keyword evidence="6" id="KW-0256">Endoplasmic reticulum</keyword>
<dbReference type="PANTHER" id="PTHR45909:SF1">
    <property type="entry name" value="ADP-RIBOSYLATION FACTOR-RELATED PROTEIN 1"/>
    <property type="match status" value="1"/>
</dbReference>
<evidence type="ECO:0000256" key="9">
    <source>
        <dbReference type="ARBA" id="ARBA00023136"/>
    </source>
</evidence>
<dbReference type="Gene3D" id="3.40.50.300">
    <property type="entry name" value="P-loop containing nucleotide triphosphate hydrolases"/>
    <property type="match status" value="1"/>
</dbReference>
<dbReference type="InterPro" id="IPR024156">
    <property type="entry name" value="Small_GTPase_ARF"/>
</dbReference>
<dbReference type="InterPro" id="IPR027417">
    <property type="entry name" value="P-loop_NTPase"/>
</dbReference>
<dbReference type="GO" id="GO:0005789">
    <property type="term" value="C:endoplasmic reticulum membrane"/>
    <property type="evidence" value="ECO:0007669"/>
    <property type="project" value="UniProtKB-SubCell"/>
</dbReference>
<dbReference type="OrthoDB" id="41266at2759"/>
<dbReference type="InterPro" id="IPR019009">
    <property type="entry name" value="SRP_receptor_beta_su"/>
</dbReference>
<dbReference type="EMBL" id="MBFT01000495">
    <property type="protein sequence ID" value="PVU90157.1"/>
    <property type="molecule type" value="Genomic_DNA"/>
</dbReference>